<gene>
    <name evidence="1" type="primary">Contig266.g302</name>
    <name evidence="1" type="ORF">STYLEM_17998</name>
</gene>
<evidence type="ECO:0000313" key="2">
    <source>
        <dbReference type="Proteomes" id="UP000039865"/>
    </source>
</evidence>
<keyword evidence="2" id="KW-1185">Reference proteome</keyword>
<dbReference type="AlphaFoldDB" id="A0A078B5V4"/>
<evidence type="ECO:0000313" key="1">
    <source>
        <dbReference type="EMBL" id="CDW88873.1"/>
    </source>
</evidence>
<dbReference type="Proteomes" id="UP000039865">
    <property type="component" value="Unassembled WGS sequence"/>
</dbReference>
<protein>
    <submittedName>
        <fullName evidence="1">Uncharacterized protein</fullName>
    </submittedName>
</protein>
<dbReference type="InParanoid" id="A0A078B5V4"/>
<dbReference type="EMBL" id="CCKQ01016988">
    <property type="protein sequence ID" value="CDW88873.1"/>
    <property type="molecule type" value="Genomic_DNA"/>
</dbReference>
<proteinExistence type="predicted"/>
<sequence>MINVSKSFVIYPGLEGRGVNFGIRCPQNFLIFTQIYGYLCTIDSRARLLITPEQLKQMIFKTNIPLNFTLMASPKQEDQKVSSRDINVSFVFYSNGIQGPQIDLPPLVNMSMQQNTGHILPSYYLSCMRTGYQAKYQIAKVDWLIDLSNISWVLNSEQIDNANSKLTQTQISELSKKYFDMFFNLADFDTFALLHLSSRDYIEIGESIKINITVTLTSPEIEDQQKVIVLQTKLQKIATAFVLFLQSNNNSFQYNYDETLYLNASGTYDPQDPGTVLDMKLLLK</sequence>
<reference evidence="1 2" key="1">
    <citation type="submission" date="2014-06" db="EMBL/GenBank/DDBJ databases">
        <authorList>
            <person name="Swart Estienne"/>
        </authorList>
    </citation>
    <scope>NUCLEOTIDE SEQUENCE [LARGE SCALE GENOMIC DNA]</scope>
    <source>
        <strain evidence="1 2">130c</strain>
    </source>
</reference>
<accession>A0A078B5V4</accession>
<name>A0A078B5V4_STYLE</name>
<organism evidence="1 2">
    <name type="scientific">Stylonychia lemnae</name>
    <name type="common">Ciliate</name>
    <dbReference type="NCBI Taxonomy" id="5949"/>
    <lineage>
        <taxon>Eukaryota</taxon>
        <taxon>Sar</taxon>
        <taxon>Alveolata</taxon>
        <taxon>Ciliophora</taxon>
        <taxon>Intramacronucleata</taxon>
        <taxon>Spirotrichea</taxon>
        <taxon>Stichotrichia</taxon>
        <taxon>Sporadotrichida</taxon>
        <taxon>Oxytrichidae</taxon>
        <taxon>Stylonychinae</taxon>
        <taxon>Stylonychia</taxon>
    </lineage>
</organism>